<dbReference type="CDD" id="cd00200">
    <property type="entry name" value="WD40"/>
    <property type="match status" value="1"/>
</dbReference>
<dbReference type="PROSITE" id="PS50082">
    <property type="entry name" value="WD_REPEATS_2"/>
    <property type="match status" value="7"/>
</dbReference>
<name>A0A3B0S5X2_9ZZZZ</name>
<keyword evidence="4" id="KW-0812">Transmembrane</keyword>
<gene>
    <name evidence="5" type="ORF">MNBD_ALPHA05-2397</name>
</gene>
<dbReference type="InterPro" id="IPR019775">
    <property type="entry name" value="WD40_repeat_CS"/>
</dbReference>
<dbReference type="EMBL" id="UOEH01000339">
    <property type="protein sequence ID" value="VAW01471.1"/>
    <property type="molecule type" value="Genomic_DNA"/>
</dbReference>
<keyword evidence="2" id="KW-0677">Repeat</keyword>
<dbReference type="SUPFAM" id="SSF50998">
    <property type="entry name" value="Quinoprotein alcohol dehydrogenase-like"/>
    <property type="match status" value="1"/>
</dbReference>
<dbReference type="PANTHER" id="PTHR44019">
    <property type="entry name" value="WD REPEAT-CONTAINING PROTEIN 55"/>
    <property type="match status" value="1"/>
</dbReference>
<dbReference type="Pfam" id="PF00400">
    <property type="entry name" value="WD40"/>
    <property type="match status" value="6"/>
</dbReference>
<keyword evidence="4" id="KW-0472">Membrane</keyword>
<reference evidence="5" key="1">
    <citation type="submission" date="2018-06" db="EMBL/GenBank/DDBJ databases">
        <authorList>
            <person name="Zhirakovskaya E."/>
        </authorList>
    </citation>
    <scope>NUCLEOTIDE SEQUENCE</scope>
</reference>
<evidence type="ECO:0000256" key="1">
    <source>
        <dbReference type="ARBA" id="ARBA00022574"/>
    </source>
</evidence>
<evidence type="ECO:0000256" key="2">
    <source>
        <dbReference type="ARBA" id="ARBA00022737"/>
    </source>
</evidence>
<feature type="transmembrane region" description="Helical" evidence="4">
    <location>
        <begin position="126"/>
        <end position="148"/>
    </location>
</feature>
<keyword evidence="4" id="KW-1133">Transmembrane helix</keyword>
<dbReference type="PANTHER" id="PTHR44019:SF8">
    <property type="entry name" value="POC1 CENTRIOLAR PROTEIN HOMOLOG"/>
    <property type="match status" value="1"/>
</dbReference>
<evidence type="ECO:0000256" key="4">
    <source>
        <dbReference type="SAM" id="Phobius"/>
    </source>
</evidence>
<dbReference type="InterPro" id="IPR050505">
    <property type="entry name" value="WDR55/POC1"/>
</dbReference>
<dbReference type="PROSITE" id="PS00678">
    <property type="entry name" value="WD_REPEATS_1"/>
    <property type="match status" value="2"/>
</dbReference>
<feature type="compositionally biased region" description="Basic residues" evidence="3">
    <location>
        <begin position="94"/>
        <end position="111"/>
    </location>
</feature>
<dbReference type="PRINTS" id="PR00320">
    <property type="entry name" value="GPROTEINBRPT"/>
</dbReference>
<feature type="transmembrane region" description="Helical" evidence="4">
    <location>
        <begin position="195"/>
        <end position="211"/>
    </location>
</feature>
<sequence>SRFVADEADEGAAREILFPALIDNVDIPLGFRQIQTADLTHWRGNLNDNAFKAFITAVSDGAANVRGAPDRRPQPAPAPTEPEPATREPAAKQTPKKLKKPKPPKRTKPPKAQKSAYTTTGSKRRLALFAQAIFMAALIAAAFGVLAYTSDFVFAAYRPFFVGAMGILAFLSRYGTLEADRAAGAASLALLPRSYMALILFSLIASAPLILEGRIYAAALEGVQVKGIEGADINGVTLDLAGKRLLTSSDDSTVKLWDATTGVELAEFTQHENWVWDADFSPDGKLAVSASRDLSADIWSTSNAKLIRQLKGHRSSVRDAAWSPDGSAIATASNDKTIIIWDPDTGEAVRTLTGHTDRVTAIDFSPDGETLISASRDGKVRLWNWRSGGRISTLSIGGEGNDVAFSNDGTMFAAAADNGHIRIWRTKSRDRIATFNHGAAKAFGVAFANGDKTLATSGIDPVIRLWNIADQTLIAELEGHRDASRALDSSADGKIIVSGSRDNTARIWDAVTGEELVTMGHISSAIDLPMAIDTPPVFVSSRAPVPVDFKKHPAKAANLLGKGILIAAALLLAALLIKGVLWIARARAIARLVVVTVLFVVSAYVGLLIASALPGEALALWLTLAFIPATIFALLRWVWRATILRNFSRRTRKAV</sequence>
<protein>
    <submittedName>
        <fullName evidence="5">High-affnity carbon uptake protein Hat/HatR</fullName>
    </submittedName>
</protein>
<feature type="transmembrane region" description="Helical" evidence="4">
    <location>
        <begin position="154"/>
        <end position="174"/>
    </location>
</feature>
<organism evidence="5">
    <name type="scientific">hydrothermal vent metagenome</name>
    <dbReference type="NCBI Taxonomy" id="652676"/>
    <lineage>
        <taxon>unclassified sequences</taxon>
        <taxon>metagenomes</taxon>
        <taxon>ecological metagenomes</taxon>
    </lineage>
</organism>
<keyword evidence="1" id="KW-0853">WD repeat</keyword>
<evidence type="ECO:0000256" key="3">
    <source>
        <dbReference type="SAM" id="MobiDB-lite"/>
    </source>
</evidence>
<dbReference type="InterPro" id="IPR011047">
    <property type="entry name" value="Quinoprotein_ADH-like_sf"/>
</dbReference>
<feature type="region of interest" description="Disordered" evidence="3">
    <location>
        <begin position="64"/>
        <end position="119"/>
    </location>
</feature>
<accession>A0A3B0S5X2</accession>
<dbReference type="InterPro" id="IPR001680">
    <property type="entry name" value="WD40_rpt"/>
</dbReference>
<dbReference type="AlphaFoldDB" id="A0A3B0S5X2"/>
<feature type="transmembrane region" description="Helical" evidence="4">
    <location>
        <begin position="618"/>
        <end position="639"/>
    </location>
</feature>
<evidence type="ECO:0000313" key="5">
    <source>
        <dbReference type="EMBL" id="VAW01471.1"/>
    </source>
</evidence>
<feature type="transmembrane region" description="Helical" evidence="4">
    <location>
        <begin position="589"/>
        <end position="612"/>
    </location>
</feature>
<dbReference type="PROSITE" id="PS50294">
    <property type="entry name" value="WD_REPEATS_REGION"/>
    <property type="match status" value="4"/>
</dbReference>
<dbReference type="SMART" id="SM00320">
    <property type="entry name" value="WD40"/>
    <property type="match status" value="7"/>
</dbReference>
<dbReference type="InterPro" id="IPR020472">
    <property type="entry name" value="WD40_PAC1"/>
</dbReference>
<feature type="non-terminal residue" evidence="5">
    <location>
        <position position="1"/>
    </location>
</feature>
<feature type="transmembrane region" description="Helical" evidence="4">
    <location>
        <begin position="559"/>
        <end position="577"/>
    </location>
</feature>
<dbReference type="InterPro" id="IPR015943">
    <property type="entry name" value="WD40/YVTN_repeat-like_dom_sf"/>
</dbReference>
<dbReference type="Gene3D" id="2.130.10.10">
    <property type="entry name" value="YVTN repeat-like/Quinoprotein amine dehydrogenase"/>
    <property type="match status" value="3"/>
</dbReference>
<proteinExistence type="predicted"/>